<evidence type="ECO:0000313" key="2">
    <source>
        <dbReference type="Proteomes" id="UP000253831"/>
    </source>
</evidence>
<dbReference type="Proteomes" id="UP000253831">
    <property type="component" value="Unassembled WGS sequence"/>
</dbReference>
<comment type="caution">
    <text evidence="1">The sequence shown here is derived from an EMBL/GenBank/DDBJ whole genome shotgun (WGS) entry which is preliminary data.</text>
</comment>
<accession>A0A369XN89</accession>
<proteinExistence type="predicted"/>
<gene>
    <name evidence="1" type="ORF">DVS81_05575</name>
</gene>
<dbReference type="EMBL" id="QPGA01000006">
    <property type="protein sequence ID" value="RDE51621.1"/>
    <property type="molecule type" value="Genomic_DNA"/>
</dbReference>
<organism evidence="1 2">
    <name type="scientific">Candidatus Accumulibacter meliphilus</name>
    <dbReference type="NCBI Taxonomy" id="2211374"/>
    <lineage>
        <taxon>Bacteria</taxon>
        <taxon>Pseudomonadati</taxon>
        <taxon>Pseudomonadota</taxon>
        <taxon>Betaproteobacteria</taxon>
        <taxon>Candidatus Accumulibacter</taxon>
    </lineage>
</organism>
<protein>
    <submittedName>
        <fullName evidence="1">Uncharacterized protein</fullName>
    </submittedName>
</protein>
<sequence length="81" mass="8617">MPKQLPPSPPEISRLRAAAALIPIIEAGLADSRLSVDRAAYMAAFCEWTVDQSFDDPSMAKLAETVGSGLNRIKMALSSVA</sequence>
<evidence type="ECO:0000313" key="1">
    <source>
        <dbReference type="EMBL" id="RDE51621.1"/>
    </source>
</evidence>
<reference evidence="1 2" key="1">
    <citation type="submission" date="2018-05" db="EMBL/GenBank/DDBJ databases">
        <title>Integrated omic analyses show evidence that a Ca. Accumulibacter phosphatis strain performs denitrification under micro-aerobic conditions.</title>
        <authorList>
            <person name="Camejo P.Y."/>
            <person name="Katherine M.D."/>
            <person name="Daniel N.R."/>
        </authorList>
    </citation>
    <scope>NUCLEOTIDE SEQUENCE [LARGE SCALE GENOMIC DNA]</scope>
    <source>
        <strain evidence="1">UW-LDO-IC</strain>
    </source>
</reference>
<dbReference type="AlphaFoldDB" id="A0A369XN89"/>
<name>A0A369XN89_9PROT</name>